<proteinExistence type="predicted"/>
<comment type="caution">
    <text evidence="2">The sequence shown here is derived from an EMBL/GenBank/DDBJ whole genome shotgun (WGS) entry which is preliminary data.</text>
</comment>
<dbReference type="PANTHER" id="PTHR10334">
    <property type="entry name" value="CYSTEINE-RICH SECRETORY PROTEIN-RELATED"/>
    <property type="match status" value="1"/>
</dbReference>
<dbReference type="SMART" id="SM00198">
    <property type="entry name" value="SCP"/>
    <property type="match status" value="1"/>
</dbReference>
<protein>
    <recommendedName>
        <fullName evidence="1">SCP domain-containing protein</fullName>
    </recommendedName>
</protein>
<evidence type="ECO:0000313" key="3">
    <source>
        <dbReference type="Proteomes" id="UP001239994"/>
    </source>
</evidence>
<accession>A0AAD9DQB8</accession>
<dbReference type="GO" id="GO:0005576">
    <property type="term" value="C:extracellular region"/>
    <property type="evidence" value="ECO:0007669"/>
    <property type="project" value="InterPro"/>
</dbReference>
<evidence type="ECO:0000259" key="1">
    <source>
        <dbReference type="SMART" id="SM00198"/>
    </source>
</evidence>
<sequence>MQHSNTNNGENLFYARSSTPKKCTGNEPVDKWYIEIKGYDFSKPGFQPKAGHFTQILWKSSQEVRVGIATDGNTVFVVGQYKPPSNITNAGYYEDNVLPAVHKRMEQMDHKKIKISITELTVMADEAFKNKFLAIHNEYRKKHGAPALTLNQELCVSAQAWADHLLSTKALQHSNTDNGENLFYAWSSTPKKCTGNEPVDKWYSEIKDYNFSKPGFQPNTGHFTQVVWKSSQEVGVGLATDENTVFVVGQYKPPGNVSNPGYFKDNVLLAGNQINS</sequence>
<dbReference type="InterPro" id="IPR001283">
    <property type="entry name" value="CRISP-related"/>
</dbReference>
<dbReference type="SUPFAM" id="SSF55797">
    <property type="entry name" value="PR-1-like"/>
    <property type="match status" value="2"/>
</dbReference>
<keyword evidence="3" id="KW-1185">Reference proteome</keyword>
<reference evidence="2" key="1">
    <citation type="submission" date="2023-03" db="EMBL/GenBank/DDBJ databases">
        <title>Electrophorus voltai genome.</title>
        <authorList>
            <person name="Bian C."/>
        </authorList>
    </citation>
    <scope>NUCLEOTIDE SEQUENCE</scope>
    <source>
        <strain evidence="2">CB-2022</strain>
        <tissue evidence="2">Muscle</tissue>
    </source>
</reference>
<dbReference type="EMBL" id="JAROKS010000022">
    <property type="protein sequence ID" value="KAK1789258.1"/>
    <property type="molecule type" value="Genomic_DNA"/>
</dbReference>
<gene>
    <name evidence="2" type="ORF">P4O66_015196</name>
</gene>
<dbReference type="FunFam" id="3.40.33.10:FF:000002">
    <property type="entry name" value="Golgi-associated plant pathogenesis-related protein 1"/>
    <property type="match status" value="1"/>
</dbReference>
<dbReference type="InterPro" id="IPR035940">
    <property type="entry name" value="CAP_sf"/>
</dbReference>
<dbReference type="InterPro" id="IPR034113">
    <property type="entry name" value="SCP_GAPR1-like"/>
</dbReference>
<organism evidence="2 3">
    <name type="scientific">Electrophorus voltai</name>
    <dbReference type="NCBI Taxonomy" id="2609070"/>
    <lineage>
        <taxon>Eukaryota</taxon>
        <taxon>Metazoa</taxon>
        <taxon>Chordata</taxon>
        <taxon>Craniata</taxon>
        <taxon>Vertebrata</taxon>
        <taxon>Euteleostomi</taxon>
        <taxon>Actinopterygii</taxon>
        <taxon>Neopterygii</taxon>
        <taxon>Teleostei</taxon>
        <taxon>Ostariophysi</taxon>
        <taxon>Gymnotiformes</taxon>
        <taxon>Gymnotoidei</taxon>
        <taxon>Gymnotidae</taxon>
        <taxon>Electrophorus</taxon>
    </lineage>
</organism>
<dbReference type="Gene3D" id="3.40.33.10">
    <property type="entry name" value="CAP"/>
    <property type="match status" value="2"/>
</dbReference>
<evidence type="ECO:0000313" key="2">
    <source>
        <dbReference type="EMBL" id="KAK1789258.1"/>
    </source>
</evidence>
<dbReference type="InterPro" id="IPR014044">
    <property type="entry name" value="CAP_dom"/>
</dbReference>
<dbReference type="Pfam" id="PF00188">
    <property type="entry name" value="CAP"/>
    <property type="match status" value="2"/>
</dbReference>
<dbReference type="AlphaFoldDB" id="A0AAD9DQB8"/>
<dbReference type="InterPro" id="IPR018244">
    <property type="entry name" value="Allrgn_V5/Tpx1_CS"/>
</dbReference>
<dbReference type="PROSITE" id="PS01009">
    <property type="entry name" value="CRISP_1"/>
    <property type="match status" value="2"/>
</dbReference>
<dbReference type="CDD" id="cd05382">
    <property type="entry name" value="CAP_GAPR1-like"/>
    <property type="match status" value="2"/>
</dbReference>
<dbReference type="PRINTS" id="PR00837">
    <property type="entry name" value="V5TPXLIKE"/>
</dbReference>
<name>A0AAD9DQB8_9TELE</name>
<feature type="domain" description="SCP" evidence="1">
    <location>
        <begin position="127"/>
        <end position="259"/>
    </location>
</feature>
<dbReference type="Proteomes" id="UP001239994">
    <property type="component" value="Unassembled WGS sequence"/>
</dbReference>